<dbReference type="AlphaFoldDB" id="A0A2J7KWF5"/>
<proteinExistence type="predicted"/>
<sequence length="64" mass="7216">MMGPFLGPKKLTTLTNNINNNKLNKKFHSCRDTRYPSNQIYLHPVKDGFGSTLALYLLIFTATG</sequence>
<evidence type="ECO:0000313" key="2">
    <source>
        <dbReference type="Proteomes" id="UP000245761"/>
    </source>
</evidence>
<organism evidence="1 2">
    <name type="scientific">Escherichia coli</name>
    <dbReference type="NCBI Taxonomy" id="562"/>
    <lineage>
        <taxon>Bacteria</taxon>
        <taxon>Pseudomonadati</taxon>
        <taxon>Pseudomonadota</taxon>
        <taxon>Gammaproteobacteria</taxon>
        <taxon>Enterobacterales</taxon>
        <taxon>Enterobacteriaceae</taxon>
        <taxon>Escherichia</taxon>
    </lineage>
</organism>
<accession>A0A2J7KWF5</accession>
<gene>
    <name evidence="1" type="ORF">DD762_28865</name>
</gene>
<dbReference type="Proteomes" id="UP000245761">
    <property type="component" value="Unassembled WGS sequence"/>
</dbReference>
<dbReference type="EMBL" id="QEMT01000146">
    <property type="protein sequence ID" value="PWH49513.1"/>
    <property type="molecule type" value="Genomic_DNA"/>
</dbReference>
<evidence type="ECO:0000313" key="1">
    <source>
        <dbReference type="EMBL" id="PWH49513.1"/>
    </source>
</evidence>
<reference evidence="1 2" key="1">
    <citation type="submission" date="2018-04" db="EMBL/GenBank/DDBJ databases">
        <title>Draft Genomic Sequencing Of Potential Extraintestinal Pathogenic Escherichia coli B8S56 Isolated from Retail Chicken Skin.</title>
        <authorList>
            <person name="Xu A."/>
            <person name="Tilman S."/>
            <person name="Wisser-Parker K."/>
            <person name="Scullen O.J."/>
            <person name="Sommers C."/>
        </authorList>
    </citation>
    <scope>NUCLEOTIDE SEQUENCE [LARGE SCALE GENOMIC DNA]</scope>
    <source>
        <strain evidence="1 2">B8S56</strain>
    </source>
</reference>
<comment type="caution">
    <text evidence="1">The sequence shown here is derived from an EMBL/GenBank/DDBJ whole genome shotgun (WGS) entry which is preliminary data.</text>
</comment>
<protein>
    <submittedName>
        <fullName evidence="1">Uncharacterized protein</fullName>
    </submittedName>
</protein>
<name>A0A2J7KWF5_ECOLX</name>